<organism evidence="3 4">
    <name type="scientific">Dendryphion nanum</name>
    <dbReference type="NCBI Taxonomy" id="256645"/>
    <lineage>
        <taxon>Eukaryota</taxon>
        <taxon>Fungi</taxon>
        <taxon>Dikarya</taxon>
        <taxon>Ascomycota</taxon>
        <taxon>Pezizomycotina</taxon>
        <taxon>Dothideomycetes</taxon>
        <taxon>Pleosporomycetidae</taxon>
        <taxon>Pleosporales</taxon>
        <taxon>Torulaceae</taxon>
        <taxon>Dendryphion</taxon>
    </lineage>
</organism>
<dbReference type="InterPro" id="IPR025496">
    <property type="entry name" value="DUF4387"/>
</dbReference>
<feature type="domain" description="DUF4387" evidence="2">
    <location>
        <begin position="562"/>
        <end position="663"/>
    </location>
</feature>
<name>A0A9P9DP28_9PLEO</name>
<proteinExistence type="predicted"/>
<comment type="caution">
    <text evidence="3">The sequence shown here is derived from an EMBL/GenBank/DDBJ whole genome shotgun (WGS) entry which is preliminary data.</text>
</comment>
<evidence type="ECO:0000259" key="1">
    <source>
        <dbReference type="Pfam" id="PF07287"/>
    </source>
</evidence>
<evidence type="ECO:0000313" key="4">
    <source>
        <dbReference type="Proteomes" id="UP000700596"/>
    </source>
</evidence>
<gene>
    <name evidence="3" type="ORF">B0J11DRAFT_608191</name>
</gene>
<reference evidence="3" key="1">
    <citation type="journal article" date="2021" name="Nat. Commun.">
        <title>Genetic determinants of endophytism in the Arabidopsis root mycobiome.</title>
        <authorList>
            <person name="Mesny F."/>
            <person name="Miyauchi S."/>
            <person name="Thiergart T."/>
            <person name="Pickel B."/>
            <person name="Atanasova L."/>
            <person name="Karlsson M."/>
            <person name="Huettel B."/>
            <person name="Barry K.W."/>
            <person name="Haridas S."/>
            <person name="Chen C."/>
            <person name="Bauer D."/>
            <person name="Andreopoulos W."/>
            <person name="Pangilinan J."/>
            <person name="LaButti K."/>
            <person name="Riley R."/>
            <person name="Lipzen A."/>
            <person name="Clum A."/>
            <person name="Drula E."/>
            <person name="Henrissat B."/>
            <person name="Kohler A."/>
            <person name="Grigoriev I.V."/>
            <person name="Martin F.M."/>
            <person name="Hacquard S."/>
        </authorList>
    </citation>
    <scope>NUCLEOTIDE SEQUENCE</scope>
    <source>
        <strain evidence="3">MPI-CAGE-CH-0243</strain>
    </source>
</reference>
<dbReference type="Pfam" id="PF14330">
    <property type="entry name" value="DUF4387"/>
    <property type="match status" value="1"/>
</dbReference>
<evidence type="ECO:0008006" key="5">
    <source>
        <dbReference type="Google" id="ProtNLM"/>
    </source>
</evidence>
<dbReference type="Pfam" id="PF07287">
    <property type="entry name" value="AtuA"/>
    <property type="match status" value="1"/>
</dbReference>
<dbReference type="OrthoDB" id="5863171at2759"/>
<dbReference type="Proteomes" id="UP000700596">
    <property type="component" value="Unassembled WGS sequence"/>
</dbReference>
<evidence type="ECO:0000313" key="3">
    <source>
        <dbReference type="EMBL" id="KAH7122678.1"/>
    </source>
</evidence>
<sequence length="679" mass="73821">MSDGLRRAWRERFGGKSAKGGLDAICHIVTPIGMLGYGLNEHQTADDLRRYVTTNIPTAIILDSGSTDSGPDKLALGSMTCPRSAYVRDLTKLLKLVHEFSVPLIFSSAGGDGTDDHVRELMDVIEEICEEDGNEECRFKTIGIFSNIEKAFVRERLCENAISECGKVVPPLRAEDIDSVPRIASQMGPEPFIDAMNANPDFNVIVGGRAYDPSPYVAYAAFVAKTSLSETSSPESKQLWGGFTHMGKIMECGGSCAKPKCAGASVTVYTNGTFDITPSDPDARCTPLSVSAHGLYEKSRPDILSGPGGYLDLTKTWYEQLSNDRTLRVRGGMFTFSRDAGLPYQVKLEAASVIGYRAMYMGSFKDPILISYLDILLPRIKGYVSTQHEDVGGKWALDFHTYGRDQVSALPENAGEASEVFLIGEALADTQDLASSIASAARIATVHAPYPGQKATSGNLAYGLGGKMIIDLGPCSKFSIYHLMNLTQGEERLKNSENENGLFSQVVGTIGKGKNKLVVKDTNGFGIPFEPLGPKGIEEHTYGGTTKMQKAHDQQQKLPESLGDLASVLRSKNSGPFELTFDVLFDTEKVYQLVKDSDILNKTVVSHLLGVQEADIIWIGFFDQALAFKATIPRLRKGKIEPNGGYMENDVHGSQKYLGLLNMKLPKDFVQTLGASLAP</sequence>
<keyword evidence="4" id="KW-1185">Reference proteome</keyword>
<dbReference type="InterPro" id="IPR010839">
    <property type="entry name" value="AtuA_N"/>
</dbReference>
<feature type="domain" description="Acyclic terpene utilisation N-terminal" evidence="1">
    <location>
        <begin position="185"/>
        <end position="453"/>
    </location>
</feature>
<evidence type="ECO:0000259" key="2">
    <source>
        <dbReference type="Pfam" id="PF14330"/>
    </source>
</evidence>
<accession>A0A9P9DP28</accession>
<protein>
    <recommendedName>
        <fullName evidence="5">Caib baif family enzyme</fullName>
    </recommendedName>
</protein>
<dbReference type="EMBL" id="JAGMWT010000009">
    <property type="protein sequence ID" value="KAH7122678.1"/>
    <property type="molecule type" value="Genomic_DNA"/>
</dbReference>
<dbReference type="AlphaFoldDB" id="A0A9P9DP28"/>